<evidence type="ECO:0000313" key="5">
    <source>
        <dbReference type="EMBL" id="OQZ91350.1"/>
    </source>
</evidence>
<evidence type="ECO:0000313" key="7">
    <source>
        <dbReference type="Proteomes" id="UP001141650"/>
    </source>
</evidence>
<dbReference type="Pfam" id="PF11887">
    <property type="entry name" value="Mce4_CUP1"/>
    <property type="match status" value="1"/>
</dbReference>
<protein>
    <submittedName>
        <fullName evidence="4">MCE family protein</fullName>
    </submittedName>
    <submittedName>
        <fullName evidence="5">Mammalian cell entry protein</fullName>
    </submittedName>
</protein>
<proteinExistence type="predicted"/>
<reference evidence="4" key="2">
    <citation type="submission" date="2020-07" db="EMBL/GenBank/DDBJ databases">
        <authorList>
            <person name="Pettersson B.M.F."/>
            <person name="Behra P.R.K."/>
            <person name="Ramesh M."/>
            <person name="Das S."/>
            <person name="Dasgupta S."/>
            <person name="Kirsebom L.A."/>
        </authorList>
    </citation>
    <scope>NUCLEOTIDE SEQUENCE</scope>
    <source>
        <strain evidence="4">CCUG 55640</strain>
    </source>
</reference>
<dbReference type="RefSeq" id="WP_083137477.1">
    <property type="nucleotide sequence ID" value="NZ_JACKVH010000017.1"/>
</dbReference>
<feature type="domain" description="Mammalian cell entry C-terminal" evidence="3">
    <location>
        <begin position="121"/>
        <end position="316"/>
    </location>
</feature>
<name>A0AA41XRB6_9MYCO</name>
<dbReference type="AlphaFoldDB" id="A0AA41XRB6"/>
<keyword evidence="6" id="KW-1185">Reference proteome</keyword>
<keyword evidence="1" id="KW-0812">Transmembrane</keyword>
<feature type="transmembrane region" description="Helical" evidence="1">
    <location>
        <begin position="12"/>
        <end position="33"/>
    </location>
</feature>
<dbReference type="Proteomes" id="UP000192319">
    <property type="component" value="Unassembled WGS sequence"/>
</dbReference>
<dbReference type="InterPro" id="IPR003399">
    <property type="entry name" value="Mce/MlaD"/>
</dbReference>
<evidence type="ECO:0000313" key="6">
    <source>
        <dbReference type="Proteomes" id="UP000192319"/>
    </source>
</evidence>
<keyword evidence="1" id="KW-0472">Membrane</keyword>
<dbReference type="NCBIfam" id="TIGR00996">
    <property type="entry name" value="Mtu_fam_mce"/>
    <property type="match status" value="1"/>
</dbReference>
<evidence type="ECO:0000256" key="1">
    <source>
        <dbReference type="SAM" id="Phobius"/>
    </source>
</evidence>
<comment type="caution">
    <text evidence="4">The sequence shown here is derived from an EMBL/GenBank/DDBJ whole genome shotgun (WGS) entry which is preliminary data.</text>
</comment>
<organism evidence="4 7">
    <name type="scientific">Mycobacterium alsense</name>
    <dbReference type="NCBI Taxonomy" id="324058"/>
    <lineage>
        <taxon>Bacteria</taxon>
        <taxon>Bacillati</taxon>
        <taxon>Actinomycetota</taxon>
        <taxon>Actinomycetes</taxon>
        <taxon>Mycobacteriales</taxon>
        <taxon>Mycobacteriaceae</taxon>
        <taxon>Mycobacterium</taxon>
    </lineage>
</organism>
<sequence>MSARGRPIAGTLVKFGTFAAVMLVLSVSLFFVFGEFRNGPTHRYSAVFVDASQLKPGDSVRVAGIRVGTVRAVSLQDNNSVVVDFDADDDVALTTGSKAAVRYLNLVGDRYLELIIGPGSTRVLPPGTRIPVERTMPSLDLDLLLGGLKPVIRGLNPRDVNALAAALLQVFDGQGQTLQSLLAKTSSFSNDVAAKNEAVERLIDNLNTVVQTLARQGDQFSGAIERLQRLVSDLSQDRDPIGDAIAALDNGTASMADLLRAARPPLAGTVDQLSRLAPLLEKGNGFLDDALQRAPSNYRKIARTGAYGSFVNYYICGLTFRVTDLQGRTAVYPWFRQTEGRCAEP</sequence>
<dbReference type="GO" id="GO:0005576">
    <property type="term" value="C:extracellular region"/>
    <property type="evidence" value="ECO:0007669"/>
    <property type="project" value="TreeGrafter"/>
</dbReference>
<feature type="domain" description="Mce/MlaD" evidence="2">
    <location>
        <begin position="41"/>
        <end position="115"/>
    </location>
</feature>
<evidence type="ECO:0000259" key="3">
    <source>
        <dbReference type="Pfam" id="PF11887"/>
    </source>
</evidence>
<keyword evidence="1" id="KW-1133">Transmembrane helix</keyword>
<evidence type="ECO:0000259" key="2">
    <source>
        <dbReference type="Pfam" id="PF02470"/>
    </source>
</evidence>
<dbReference type="InterPro" id="IPR005693">
    <property type="entry name" value="Mce"/>
</dbReference>
<dbReference type="GO" id="GO:0051701">
    <property type="term" value="P:biological process involved in interaction with host"/>
    <property type="evidence" value="ECO:0007669"/>
    <property type="project" value="TreeGrafter"/>
</dbReference>
<dbReference type="InterPro" id="IPR052336">
    <property type="entry name" value="MlaD_Phospholipid_Transporter"/>
</dbReference>
<gene>
    <name evidence="5" type="ORF">BST11_08460</name>
    <name evidence="4" type="ORF">H7K38_20110</name>
</gene>
<dbReference type="InterPro" id="IPR024516">
    <property type="entry name" value="Mce_C"/>
</dbReference>
<dbReference type="Pfam" id="PF02470">
    <property type="entry name" value="MlaD"/>
    <property type="match status" value="1"/>
</dbReference>
<reference evidence="5 6" key="1">
    <citation type="submission" date="2017-02" db="EMBL/GenBank/DDBJ databases">
        <title>The new phylogeny of genus Mycobacterium.</title>
        <authorList>
            <person name="Tortoli E."/>
            <person name="Trovato A."/>
            <person name="Cirillo D.M."/>
        </authorList>
    </citation>
    <scope>NUCLEOTIDE SEQUENCE [LARGE SCALE GENOMIC DNA]</scope>
    <source>
        <strain evidence="5 6">DSM 45230</strain>
    </source>
</reference>
<evidence type="ECO:0000313" key="4">
    <source>
        <dbReference type="EMBL" id="MCV7380938.1"/>
    </source>
</evidence>
<dbReference type="EMBL" id="MVHD01000010">
    <property type="protein sequence ID" value="OQZ91350.1"/>
    <property type="molecule type" value="Genomic_DNA"/>
</dbReference>
<dbReference type="EMBL" id="JACKVH010000017">
    <property type="protein sequence ID" value="MCV7380938.1"/>
    <property type="molecule type" value="Genomic_DNA"/>
</dbReference>
<reference evidence="4" key="3">
    <citation type="journal article" date="2022" name="BMC Genomics">
        <title>Comparative genome analysis of mycobacteria focusing on tRNA and non-coding RNA.</title>
        <authorList>
            <person name="Behra P.R.K."/>
            <person name="Pettersson B.M.F."/>
            <person name="Ramesh M."/>
            <person name="Das S."/>
            <person name="Dasgupta S."/>
            <person name="Kirsebom L.A."/>
        </authorList>
    </citation>
    <scope>NUCLEOTIDE SEQUENCE</scope>
    <source>
        <strain evidence="4">CCUG 55640</strain>
    </source>
</reference>
<accession>A0AA41XRB6</accession>
<dbReference type="PANTHER" id="PTHR33371:SF17">
    <property type="entry name" value="MCE-FAMILY PROTEIN MCE1B"/>
    <property type="match status" value="1"/>
</dbReference>
<dbReference type="Proteomes" id="UP001141650">
    <property type="component" value="Unassembled WGS sequence"/>
</dbReference>
<dbReference type="PANTHER" id="PTHR33371">
    <property type="entry name" value="INTERMEMBRANE PHOSPHOLIPID TRANSPORT SYSTEM BINDING PROTEIN MLAD-RELATED"/>
    <property type="match status" value="1"/>
</dbReference>